<dbReference type="InterPro" id="IPR036890">
    <property type="entry name" value="HATPase_C_sf"/>
</dbReference>
<keyword evidence="4" id="KW-0808">Transferase</keyword>
<keyword evidence="6" id="KW-0418">Kinase</keyword>
<organism evidence="9 10">
    <name type="scientific">Bradyrhizobium guangdongense</name>
    <dbReference type="NCBI Taxonomy" id="1325090"/>
    <lineage>
        <taxon>Bacteria</taxon>
        <taxon>Pseudomonadati</taxon>
        <taxon>Pseudomonadota</taxon>
        <taxon>Alphaproteobacteria</taxon>
        <taxon>Hyphomicrobiales</taxon>
        <taxon>Nitrobacteraceae</taxon>
        <taxon>Bradyrhizobium</taxon>
    </lineage>
</organism>
<keyword evidence="7" id="KW-0067">ATP-binding</keyword>
<dbReference type="GO" id="GO:0005524">
    <property type="term" value="F:ATP binding"/>
    <property type="evidence" value="ECO:0007669"/>
    <property type="project" value="UniProtKB-KW"/>
</dbReference>
<dbReference type="Proteomes" id="UP000625079">
    <property type="component" value="Unassembled WGS sequence"/>
</dbReference>
<protein>
    <recommendedName>
        <fullName evidence="2">histidine kinase</fullName>
        <ecNumber evidence="2">2.7.13.3</ecNumber>
    </recommendedName>
</protein>
<dbReference type="EMBL" id="BMHC01000003">
    <property type="protein sequence ID" value="GGI23670.1"/>
    <property type="molecule type" value="Genomic_DNA"/>
</dbReference>
<sequence>MTARNAATKEELAETLSGRLHALSEANGLIRRSFGDDVAAVASLGDLVGCILRPHGVATSHLNGPPVAIGEQAANHLALVFHELATNAAKYGPLSRDKGTIDVTWSVDADRLEIGWAETGAEAVTAPTSTGFGTKLVETTIERIGGGIRRTWNPGGLSVVISLPLASLGR</sequence>
<keyword evidence="5" id="KW-0547">Nucleotide-binding</keyword>
<evidence type="ECO:0000256" key="6">
    <source>
        <dbReference type="ARBA" id="ARBA00022777"/>
    </source>
</evidence>
<evidence type="ECO:0000256" key="1">
    <source>
        <dbReference type="ARBA" id="ARBA00000085"/>
    </source>
</evidence>
<dbReference type="Pfam" id="PF07536">
    <property type="entry name" value="HWE_HK"/>
    <property type="match status" value="1"/>
</dbReference>
<dbReference type="Gene3D" id="3.30.565.10">
    <property type="entry name" value="Histidine kinase-like ATPase, C-terminal domain"/>
    <property type="match status" value="1"/>
</dbReference>
<comment type="catalytic activity">
    <reaction evidence="1">
        <text>ATP + protein L-histidine = ADP + protein N-phospho-L-histidine.</text>
        <dbReference type="EC" id="2.7.13.3"/>
    </reaction>
</comment>
<name>A0AA87W7U0_9BRAD</name>
<evidence type="ECO:0000256" key="2">
    <source>
        <dbReference type="ARBA" id="ARBA00012438"/>
    </source>
</evidence>
<dbReference type="AlphaFoldDB" id="A0AA87W7U0"/>
<evidence type="ECO:0000256" key="5">
    <source>
        <dbReference type="ARBA" id="ARBA00022741"/>
    </source>
</evidence>
<proteinExistence type="predicted"/>
<dbReference type="SUPFAM" id="SSF55874">
    <property type="entry name" value="ATPase domain of HSP90 chaperone/DNA topoisomerase II/histidine kinase"/>
    <property type="match status" value="1"/>
</dbReference>
<evidence type="ECO:0000259" key="8">
    <source>
        <dbReference type="SMART" id="SM00911"/>
    </source>
</evidence>
<evidence type="ECO:0000313" key="10">
    <source>
        <dbReference type="Proteomes" id="UP000625079"/>
    </source>
</evidence>
<dbReference type="SMART" id="SM00911">
    <property type="entry name" value="HWE_HK"/>
    <property type="match status" value="1"/>
</dbReference>
<keyword evidence="3" id="KW-0597">Phosphoprotein</keyword>
<dbReference type="PANTHER" id="PTHR41523:SF8">
    <property type="entry name" value="ETHYLENE RESPONSE SENSOR PROTEIN"/>
    <property type="match status" value="1"/>
</dbReference>
<dbReference type="EC" id="2.7.13.3" evidence="2"/>
<evidence type="ECO:0000313" key="9">
    <source>
        <dbReference type="EMBL" id="GGI23670.1"/>
    </source>
</evidence>
<accession>A0AA87W7U0</accession>
<gene>
    <name evidence="9" type="ORF">GCM10010987_25560</name>
</gene>
<evidence type="ECO:0000256" key="4">
    <source>
        <dbReference type="ARBA" id="ARBA00022679"/>
    </source>
</evidence>
<dbReference type="RefSeq" id="WP_208764282.1">
    <property type="nucleotide sequence ID" value="NZ_BMHC01000003.1"/>
</dbReference>
<evidence type="ECO:0000256" key="3">
    <source>
        <dbReference type="ARBA" id="ARBA00022553"/>
    </source>
</evidence>
<reference evidence="9" key="2">
    <citation type="submission" date="2022-12" db="EMBL/GenBank/DDBJ databases">
        <authorList>
            <person name="Sun Q."/>
            <person name="Zhou Y."/>
        </authorList>
    </citation>
    <scope>NUCLEOTIDE SEQUENCE</scope>
    <source>
        <strain evidence="9">CGMCC 1.15034</strain>
    </source>
</reference>
<feature type="domain" description="Signal transduction histidine kinase HWE region" evidence="8">
    <location>
        <begin position="1"/>
        <end position="66"/>
    </location>
</feature>
<dbReference type="PANTHER" id="PTHR41523">
    <property type="entry name" value="TWO-COMPONENT SYSTEM SENSOR PROTEIN"/>
    <property type="match status" value="1"/>
</dbReference>
<comment type="caution">
    <text evidence="9">The sequence shown here is derived from an EMBL/GenBank/DDBJ whole genome shotgun (WGS) entry which is preliminary data.</text>
</comment>
<dbReference type="GO" id="GO:0004673">
    <property type="term" value="F:protein histidine kinase activity"/>
    <property type="evidence" value="ECO:0007669"/>
    <property type="project" value="UniProtKB-EC"/>
</dbReference>
<reference evidence="9" key="1">
    <citation type="journal article" date="2014" name="Int. J. Syst. Evol. Microbiol.">
        <title>Complete genome sequence of Corynebacterium casei LMG S-19264T (=DSM 44701T), isolated from a smear-ripened cheese.</title>
        <authorList>
            <consortium name="US DOE Joint Genome Institute (JGI-PGF)"/>
            <person name="Walter F."/>
            <person name="Albersmeier A."/>
            <person name="Kalinowski J."/>
            <person name="Ruckert C."/>
        </authorList>
    </citation>
    <scope>NUCLEOTIDE SEQUENCE</scope>
    <source>
        <strain evidence="9">CGMCC 1.15034</strain>
    </source>
</reference>
<dbReference type="InterPro" id="IPR011102">
    <property type="entry name" value="Sig_transdc_His_kinase_HWE"/>
</dbReference>
<evidence type="ECO:0000256" key="7">
    <source>
        <dbReference type="ARBA" id="ARBA00022840"/>
    </source>
</evidence>